<dbReference type="SUPFAM" id="SSF55486">
    <property type="entry name" value="Metalloproteases ('zincins'), catalytic domain"/>
    <property type="match status" value="1"/>
</dbReference>
<evidence type="ECO:0000256" key="6">
    <source>
        <dbReference type="PIRSR" id="PIRSR601548-4"/>
    </source>
</evidence>
<dbReference type="EC" id="3.4.-.-" evidence="10"/>
<feature type="active site" description="Proton acceptor 2" evidence="8">
    <location>
        <position position="75"/>
    </location>
</feature>
<evidence type="ECO:0000256" key="9">
    <source>
        <dbReference type="PROSITE-ProRule" id="PRU01355"/>
    </source>
</evidence>
<dbReference type="EMBL" id="NCKV01052170">
    <property type="protein sequence ID" value="RWS06306.1"/>
    <property type="molecule type" value="Genomic_DNA"/>
</dbReference>
<evidence type="ECO:0000256" key="2">
    <source>
        <dbReference type="ARBA" id="ARBA00022729"/>
    </source>
</evidence>
<proteinExistence type="inferred from homology"/>
<dbReference type="GO" id="GO:0008241">
    <property type="term" value="F:peptidyl-dipeptidase activity"/>
    <property type="evidence" value="ECO:0007669"/>
    <property type="project" value="InterPro"/>
</dbReference>
<evidence type="ECO:0000313" key="12">
    <source>
        <dbReference type="Proteomes" id="UP000288716"/>
    </source>
</evidence>
<evidence type="ECO:0000256" key="8">
    <source>
        <dbReference type="PIRSR" id="PIRSR601548-9"/>
    </source>
</evidence>
<feature type="binding site" evidence="7">
    <location>
        <position position="78"/>
    </location>
    <ligand>
        <name>Zn(2+)</name>
        <dbReference type="ChEBI" id="CHEBI:29105"/>
        <label>2</label>
        <note>catalytic</note>
    </ligand>
</feature>
<dbReference type="GO" id="GO:0006508">
    <property type="term" value="P:proteolysis"/>
    <property type="evidence" value="ECO:0007669"/>
    <property type="project" value="UniProtKB-KW"/>
</dbReference>
<dbReference type="AlphaFoldDB" id="A0A443QTG6"/>
<sequence>GCKRTDLFKLAEKFFMGINMYKMPGTFWTKSMLEKPSDRKAVCHASAWDFSDGKDYRIRMCTEVTMKNMITAHHEMGHIQYFIAYKDQPHIFRTGANPVKNAKKLIEGFHEA</sequence>
<accession>A0A443QTG6</accession>
<dbReference type="GO" id="GO:0046872">
    <property type="term" value="F:metal ion binding"/>
    <property type="evidence" value="ECO:0007669"/>
    <property type="project" value="UniProtKB-KW"/>
</dbReference>
<dbReference type="OrthoDB" id="10029630at2759"/>
<keyword evidence="5 10" id="KW-0862">Zinc</keyword>
<keyword evidence="2" id="KW-0732">Signal</keyword>
<keyword evidence="10" id="KW-0378">Hydrolase</keyword>
<feature type="binding site" evidence="5">
    <location>
        <position position="78"/>
    </location>
    <ligand>
        <name>Zn(2+)</name>
        <dbReference type="ChEBI" id="CHEBI:29105"/>
        <label>1</label>
        <note>catalytic</note>
    </ligand>
</feature>
<comment type="cofactor">
    <cofactor evidence="10">
        <name>Zn(2+)</name>
        <dbReference type="ChEBI" id="CHEBI:29105"/>
    </cofactor>
    <text evidence="10">Binds 1 zinc ion per subunit.</text>
</comment>
<dbReference type="Proteomes" id="UP000288716">
    <property type="component" value="Unassembled WGS sequence"/>
</dbReference>
<feature type="binding site" evidence="5">
    <location>
        <position position="74"/>
    </location>
    <ligand>
        <name>Zn(2+)</name>
        <dbReference type="ChEBI" id="CHEBI:29105"/>
        <label>1</label>
        <note>catalytic</note>
    </ligand>
</feature>
<evidence type="ECO:0000256" key="4">
    <source>
        <dbReference type="ARBA" id="ARBA00023180"/>
    </source>
</evidence>
<evidence type="ECO:0000256" key="10">
    <source>
        <dbReference type="RuleBase" id="RU361144"/>
    </source>
</evidence>
<keyword evidence="10" id="KW-0645">Protease</keyword>
<feature type="binding site" evidence="7">
    <location>
        <position position="74"/>
    </location>
    <ligand>
        <name>Zn(2+)</name>
        <dbReference type="ChEBI" id="CHEBI:29105"/>
        <label>2</label>
        <note>catalytic</note>
    </ligand>
</feature>
<evidence type="ECO:0000256" key="3">
    <source>
        <dbReference type="ARBA" id="ARBA00023157"/>
    </source>
</evidence>
<comment type="caution">
    <text evidence="11">The sequence shown here is derived from an EMBL/GenBank/DDBJ whole genome shotgun (WGS) entry which is preliminary data.</text>
</comment>
<keyword evidence="3 6" id="KW-1015">Disulfide bond</keyword>
<evidence type="ECO:0000256" key="7">
    <source>
        <dbReference type="PIRSR" id="PIRSR601548-8"/>
    </source>
</evidence>
<evidence type="ECO:0000313" key="11">
    <source>
        <dbReference type="EMBL" id="RWS06306.1"/>
    </source>
</evidence>
<feature type="disulfide bond" evidence="6 9">
    <location>
        <begin position="43"/>
        <end position="61"/>
    </location>
</feature>
<keyword evidence="10" id="KW-0482">Metalloprotease</keyword>
<gene>
    <name evidence="11" type="ORF">B4U80_04692</name>
</gene>
<feature type="non-terminal residue" evidence="11">
    <location>
        <position position="1"/>
    </location>
</feature>
<comment type="caution">
    <text evidence="9">Lacks conserved residue(s) required for the propagation of feature annotation.</text>
</comment>
<dbReference type="VEuPathDB" id="VectorBase:LDEU014188"/>
<dbReference type="InterPro" id="IPR001548">
    <property type="entry name" value="Peptidase_M2"/>
</dbReference>
<dbReference type="PROSITE" id="PS52011">
    <property type="entry name" value="PEPTIDASE_M2"/>
    <property type="match status" value="1"/>
</dbReference>
<dbReference type="GO" id="GO:0004180">
    <property type="term" value="F:carboxypeptidase activity"/>
    <property type="evidence" value="ECO:0007669"/>
    <property type="project" value="UniProtKB-KW"/>
</dbReference>
<feature type="non-terminal residue" evidence="11">
    <location>
        <position position="112"/>
    </location>
</feature>
<dbReference type="PANTHER" id="PTHR10514:SF27">
    <property type="entry name" value="ANGIOTENSIN-CONVERTING ENZYME"/>
    <property type="match status" value="1"/>
</dbReference>
<dbReference type="STRING" id="299467.A0A443QTG6"/>
<evidence type="ECO:0000256" key="5">
    <source>
        <dbReference type="PIRSR" id="PIRSR601548-3"/>
    </source>
</evidence>
<dbReference type="PANTHER" id="PTHR10514">
    <property type="entry name" value="ANGIOTENSIN-CONVERTING ENZYME"/>
    <property type="match status" value="1"/>
</dbReference>
<keyword evidence="10" id="KW-0121">Carboxypeptidase</keyword>
<reference evidence="11 12" key="1">
    <citation type="journal article" date="2018" name="Gigascience">
        <title>Genomes of trombidid mites reveal novel predicted allergens and laterally-transferred genes associated with secondary metabolism.</title>
        <authorList>
            <person name="Dong X."/>
            <person name="Chaisiri K."/>
            <person name="Xia D."/>
            <person name="Armstrong S.D."/>
            <person name="Fang Y."/>
            <person name="Donnelly M.J."/>
            <person name="Kadowaki T."/>
            <person name="McGarry J.W."/>
            <person name="Darby A.C."/>
            <person name="Makepeace B.L."/>
        </authorList>
    </citation>
    <scope>NUCLEOTIDE SEQUENCE [LARGE SCALE GENOMIC DNA]</scope>
    <source>
        <strain evidence="11">UoL-UT</strain>
    </source>
</reference>
<dbReference type="PRINTS" id="PR00791">
    <property type="entry name" value="PEPDIPTASEA"/>
</dbReference>
<name>A0A443QTG6_9ACAR</name>
<evidence type="ECO:0000256" key="1">
    <source>
        <dbReference type="ARBA" id="ARBA00008139"/>
    </source>
</evidence>
<keyword evidence="5 10" id="KW-0479">Metal-binding</keyword>
<dbReference type="Pfam" id="PF01401">
    <property type="entry name" value="Peptidase_M2"/>
    <property type="match status" value="1"/>
</dbReference>
<protein>
    <recommendedName>
        <fullName evidence="10">Angiotensin-converting enzyme</fullName>
        <ecNumber evidence="10">3.4.-.-</ecNumber>
    </recommendedName>
</protein>
<comment type="similarity">
    <text evidence="1 9 10">Belongs to the peptidase M2 family.</text>
</comment>
<keyword evidence="4 10" id="KW-0325">Glycoprotein</keyword>
<dbReference type="GO" id="GO:0008237">
    <property type="term" value="F:metallopeptidase activity"/>
    <property type="evidence" value="ECO:0007669"/>
    <property type="project" value="UniProtKB-KW"/>
</dbReference>
<keyword evidence="12" id="KW-1185">Reference proteome</keyword>
<organism evidence="11 12">
    <name type="scientific">Leptotrombidium deliense</name>
    <dbReference type="NCBI Taxonomy" id="299467"/>
    <lineage>
        <taxon>Eukaryota</taxon>
        <taxon>Metazoa</taxon>
        <taxon>Ecdysozoa</taxon>
        <taxon>Arthropoda</taxon>
        <taxon>Chelicerata</taxon>
        <taxon>Arachnida</taxon>
        <taxon>Acari</taxon>
        <taxon>Acariformes</taxon>
        <taxon>Trombidiformes</taxon>
        <taxon>Prostigmata</taxon>
        <taxon>Anystina</taxon>
        <taxon>Parasitengona</taxon>
        <taxon>Trombiculoidea</taxon>
        <taxon>Trombiculidae</taxon>
        <taxon>Leptotrombidium</taxon>
    </lineage>
</organism>
<dbReference type="GO" id="GO:0005886">
    <property type="term" value="C:plasma membrane"/>
    <property type="evidence" value="ECO:0007669"/>
    <property type="project" value="TreeGrafter"/>
</dbReference>